<organism evidence="3">
    <name type="scientific">candidate division CPR3 bacterium</name>
    <dbReference type="NCBI Taxonomy" id="2268181"/>
    <lineage>
        <taxon>Bacteria</taxon>
        <taxon>Bacteria division CPR3</taxon>
    </lineage>
</organism>
<protein>
    <submittedName>
        <fullName evidence="3">SDR family oxidoreductase</fullName>
    </submittedName>
</protein>
<dbReference type="CDD" id="cd05233">
    <property type="entry name" value="SDR_c"/>
    <property type="match status" value="1"/>
</dbReference>
<dbReference type="PANTHER" id="PTHR42879:SF2">
    <property type="entry name" value="3-OXOACYL-[ACYL-CARRIER-PROTEIN] REDUCTASE FABG"/>
    <property type="match status" value="1"/>
</dbReference>
<comment type="caution">
    <text evidence="3">The sequence shown here is derived from an EMBL/GenBank/DDBJ whole genome shotgun (WGS) entry which is preliminary data.</text>
</comment>
<dbReference type="PRINTS" id="PR00080">
    <property type="entry name" value="SDRFAMILY"/>
</dbReference>
<name>A0A7C4LZZ6_UNCC3</name>
<reference evidence="3" key="1">
    <citation type="journal article" date="2020" name="mSystems">
        <title>Genome- and Community-Level Interaction Insights into Carbon Utilization and Element Cycling Functions of Hydrothermarchaeota in Hydrothermal Sediment.</title>
        <authorList>
            <person name="Zhou Z."/>
            <person name="Liu Y."/>
            <person name="Xu W."/>
            <person name="Pan J."/>
            <person name="Luo Z.H."/>
            <person name="Li M."/>
        </authorList>
    </citation>
    <scope>NUCLEOTIDE SEQUENCE [LARGE SCALE GENOMIC DNA]</scope>
    <source>
        <strain evidence="3">SpSt-579</strain>
    </source>
</reference>
<dbReference type="InterPro" id="IPR002347">
    <property type="entry name" value="SDR_fam"/>
</dbReference>
<dbReference type="InterPro" id="IPR036291">
    <property type="entry name" value="NAD(P)-bd_dom_sf"/>
</dbReference>
<proteinExistence type="inferred from homology"/>
<dbReference type="SUPFAM" id="SSF51735">
    <property type="entry name" value="NAD(P)-binding Rossmann-fold domains"/>
    <property type="match status" value="1"/>
</dbReference>
<sequence length="254" mass="27631">MKDLLNLKNKVAIVTGASSGIGYATAIRLAEAGCNVVLAARRIEKLNKLESKIKRMGVKVLTVQTDVTQKKDIENLVNMTVKKFGRIDILVNNAGVLDSQEFLSLEKDRLEKVIDTNLYSQVWLGQAVVKQMKKKKSGRIVNITSIAGFKSSSGLTAYNLSKAAIVMLTKNMALELGAFGIRVNGVAPGLIETEMTSGMIKDKKLLKSYLEKIPLNRTGNGTEMANVVLFLASDLSNYVTGETIIADGGWTIHL</sequence>
<evidence type="ECO:0000259" key="2">
    <source>
        <dbReference type="SMART" id="SM00822"/>
    </source>
</evidence>
<dbReference type="AlphaFoldDB" id="A0A7C4LZZ6"/>
<dbReference type="InterPro" id="IPR050259">
    <property type="entry name" value="SDR"/>
</dbReference>
<dbReference type="EMBL" id="DSYQ01000010">
    <property type="protein sequence ID" value="HGT71097.1"/>
    <property type="molecule type" value="Genomic_DNA"/>
</dbReference>
<gene>
    <name evidence="3" type="ORF">ENT43_02450</name>
</gene>
<dbReference type="SMART" id="SM00822">
    <property type="entry name" value="PKS_KR"/>
    <property type="match status" value="1"/>
</dbReference>
<feature type="domain" description="Ketoreductase" evidence="2">
    <location>
        <begin position="10"/>
        <end position="189"/>
    </location>
</feature>
<accession>A0A7C4LZZ6</accession>
<dbReference type="FunFam" id="3.40.50.720:FF:000084">
    <property type="entry name" value="Short-chain dehydrogenase reductase"/>
    <property type="match status" value="1"/>
</dbReference>
<dbReference type="PRINTS" id="PR00081">
    <property type="entry name" value="GDHRDH"/>
</dbReference>
<evidence type="ECO:0000256" key="1">
    <source>
        <dbReference type="ARBA" id="ARBA00006484"/>
    </source>
</evidence>
<evidence type="ECO:0000313" key="3">
    <source>
        <dbReference type="EMBL" id="HGT71097.1"/>
    </source>
</evidence>
<dbReference type="Pfam" id="PF13561">
    <property type="entry name" value="adh_short_C2"/>
    <property type="match status" value="1"/>
</dbReference>
<dbReference type="Gene3D" id="3.40.50.720">
    <property type="entry name" value="NAD(P)-binding Rossmann-like Domain"/>
    <property type="match status" value="1"/>
</dbReference>
<comment type="similarity">
    <text evidence="1">Belongs to the short-chain dehydrogenases/reductases (SDR) family.</text>
</comment>
<dbReference type="InterPro" id="IPR057326">
    <property type="entry name" value="KR_dom"/>
</dbReference>
<dbReference type="NCBIfam" id="NF005559">
    <property type="entry name" value="PRK07231.1"/>
    <property type="match status" value="1"/>
</dbReference>
<dbReference type="PANTHER" id="PTHR42879">
    <property type="entry name" value="3-OXOACYL-(ACYL-CARRIER-PROTEIN) REDUCTASE"/>
    <property type="match status" value="1"/>
</dbReference>